<evidence type="ECO:0000256" key="5">
    <source>
        <dbReference type="ARBA" id="ARBA00022840"/>
    </source>
</evidence>
<keyword evidence="5 7" id="KW-0067">ATP-binding</keyword>
<keyword evidence="4 10" id="KW-0418">Kinase</keyword>
<evidence type="ECO:0000313" key="10">
    <source>
        <dbReference type="EMBL" id="KLT42884.1"/>
    </source>
</evidence>
<feature type="compositionally biased region" description="Low complexity" evidence="8">
    <location>
        <begin position="107"/>
        <end position="117"/>
    </location>
</feature>
<evidence type="ECO:0000256" key="3">
    <source>
        <dbReference type="ARBA" id="ARBA00022741"/>
    </source>
</evidence>
<feature type="region of interest" description="Disordered" evidence="8">
    <location>
        <begin position="1"/>
        <end position="93"/>
    </location>
</feature>
<dbReference type="InterPro" id="IPR050915">
    <property type="entry name" value="MAP_kinase_kinase"/>
</dbReference>
<dbReference type="PANTHER" id="PTHR47448:SF1">
    <property type="entry name" value="SERINE_THREONINE-PROTEIN KINASE STE7 HOMOLOG"/>
    <property type="match status" value="1"/>
</dbReference>
<evidence type="ECO:0000256" key="2">
    <source>
        <dbReference type="ARBA" id="ARBA00022679"/>
    </source>
</evidence>
<dbReference type="OrthoDB" id="10252354at2759"/>
<dbReference type="InterPro" id="IPR011009">
    <property type="entry name" value="Kinase-like_dom_sf"/>
</dbReference>
<dbReference type="PROSITE" id="PS00108">
    <property type="entry name" value="PROTEIN_KINASE_ST"/>
    <property type="match status" value="1"/>
</dbReference>
<evidence type="ECO:0000256" key="6">
    <source>
        <dbReference type="ARBA" id="ARBA00038035"/>
    </source>
</evidence>
<dbReference type="AlphaFoldDB" id="A0A0J1B5A7"/>
<dbReference type="InterPro" id="IPR000719">
    <property type="entry name" value="Prot_kinase_dom"/>
</dbReference>
<dbReference type="Pfam" id="PF00069">
    <property type="entry name" value="Pkinase"/>
    <property type="match status" value="1"/>
</dbReference>
<dbReference type="GO" id="GO:0004674">
    <property type="term" value="F:protein serine/threonine kinase activity"/>
    <property type="evidence" value="ECO:0007669"/>
    <property type="project" value="UniProtKB-KW"/>
</dbReference>
<keyword evidence="3 7" id="KW-0547">Nucleotide-binding</keyword>
<feature type="region of interest" description="Disordered" evidence="8">
    <location>
        <begin position="395"/>
        <end position="442"/>
    </location>
</feature>
<evidence type="ECO:0000256" key="7">
    <source>
        <dbReference type="PROSITE-ProRule" id="PRU10141"/>
    </source>
</evidence>
<protein>
    <submittedName>
        <fullName evidence="10">Pkinase-domain-containing protein</fullName>
    </submittedName>
</protein>
<dbReference type="SMART" id="SM00220">
    <property type="entry name" value="S_TKc"/>
    <property type="match status" value="1"/>
</dbReference>
<feature type="domain" description="Protein kinase" evidence="9">
    <location>
        <begin position="199"/>
        <end position="505"/>
    </location>
</feature>
<dbReference type="Gene3D" id="1.10.510.10">
    <property type="entry name" value="Transferase(Phosphotransferase) domain 1"/>
    <property type="match status" value="1"/>
</dbReference>
<dbReference type="GO" id="GO:0004712">
    <property type="term" value="F:protein serine/threonine/tyrosine kinase activity"/>
    <property type="evidence" value="ECO:0007669"/>
    <property type="project" value="UniProtKB-ARBA"/>
</dbReference>
<feature type="compositionally biased region" description="Low complexity" evidence="8">
    <location>
        <begin position="31"/>
        <end position="43"/>
    </location>
</feature>
<keyword evidence="11" id="KW-1185">Reference proteome</keyword>
<accession>A0A0J1B5A7</accession>
<name>A0A0J1B5A7_9TREE</name>
<dbReference type="GO" id="GO:0005524">
    <property type="term" value="F:ATP binding"/>
    <property type="evidence" value="ECO:0007669"/>
    <property type="project" value="UniProtKB-UniRule"/>
</dbReference>
<dbReference type="RefSeq" id="XP_018279375.1">
    <property type="nucleotide sequence ID" value="XM_018422953.1"/>
</dbReference>
<evidence type="ECO:0000256" key="1">
    <source>
        <dbReference type="ARBA" id="ARBA00022527"/>
    </source>
</evidence>
<reference evidence="10 11" key="1">
    <citation type="submission" date="2015-03" db="EMBL/GenBank/DDBJ databases">
        <title>Genomics and transcriptomics of the oil-accumulating basidiomycete yeast T. oleaginosus allow insights into substrate utilization and the diverse evolutionary trajectories of mating systems in fungi.</title>
        <authorList>
            <consortium name="DOE Joint Genome Institute"/>
            <person name="Kourist R."/>
            <person name="Kracht O."/>
            <person name="Bracharz F."/>
            <person name="Lipzen A."/>
            <person name="Nolan M."/>
            <person name="Ohm R."/>
            <person name="Grigoriev I."/>
            <person name="Sun S."/>
            <person name="Heitman J."/>
            <person name="Bruck T."/>
            <person name="Nowrousian M."/>
        </authorList>
    </citation>
    <scope>NUCLEOTIDE SEQUENCE [LARGE SCALE GENOMIC DNA]</scope>
    <source>
        <strain evidence="10 11">IBC0246</strain>
    </source>
</reference>
<comment type="similarity">
    <text evidence="6">Belongs to the protein kinase superfamily. STE Ser/Thr protein kinase family. MAP kinase kinase subfamily.</text>
</comment>
<dbReference type="PROSITE" id="PS50011">
    <property type="entry name" value="PROTEIN_KINASE_DOM"/>
    <property type="match status" value="1"/>
</dbReference>
<dbReference type="GeneID" id="28983556"/>
<feature type="region of interest" description="Disordered" evidence="8">
    <location>
        <begin position="106"/>
        <end position="192"/>
    </location>
</feature>
<feature type="compositionally biased region" description="Polar residues" evidence="8">
    <location>
        <begin position="118"/>
        <end position="137"/>
    </location>
</feature>
<evidence type="ECO:0000313" key="11">
    <source>
        <dbReference type="Proteomes" id="UP000053611"/>
    </source>
</evidence>
<sequence length="530" mass="57440">MSDHPFAAARPRPTLNPLNPSPGAPSPLSAPPTARASSSPASPFGAIKSISRKKPIGLDISKSIPKPSRTVSTVVSGPDSAAKDGASVSWVPEADRLRDEIARLQLSSRSSCSSYNSGPDSPTSLSPLATAESASVDTPTPPRPPRRQHTAPELQTTSSASLHASTSSSGRKKHHHSNGERKRSKRKEDDDNLVKEEDLTVLADLGAGNGGTVTKVWNKKRNCVMAKKLILVDAKPTVRKQIVRELHIMNDCASPYIVSYYGCFPVDVHVGLVMEFMDVGSLDYIYRHTGAIALEIVGKVAESVLRGLVYLYDVHRIIHRDIKPSNILLNSKGEIKICDFGVSGELINSIANTFVGTSTYMSPERIKGAPYTIKSDVWSLGISLVELAQGRFPFADPPQSGDEEDDQATPVEERFDPEATLPVSSRRPNLSPRRHRKRGVSLGGGGMTMSILDLLQHIVNEPAPRLIGRGNQTFAESAVQFVDWCLDKDPAARKSPQELLQSEWITSLTVTQAALQTWAQGVAESLKNDK</sequence>
<dbReference type="PROSITE" id="PS00107">
    <property type="entry name" value="PROTEIN_KINASE_ATP"/>
    <property type="match status" value="1"/>
</dbReference>
<dbReference type="GO" id="GO:0000165">
    <property type="term" value="P:MAPK cascade"/>
    <property type="evidence" value="ECO:0007669"/>
    <property type="project" value="UniProtKB-ARBA"/>
</dbReference>
<dbReference type="SUPFAM" id="SSF56112">
    <property type="entry name" value="Protein kinase-like (PK-like)"/>
    <property type="match status" value="1"/>
</dbReference>
<dbReference type="Gene3D" id="3.30.200.20">
    <property type="entry name" value="Phosphorylase Kinase, domain 1"/>
    <property type="match status" value="1"/>
</dbReference>
<dbReference type="InterPro" id="IPR017441">
    <property type="entry name" value="Protein_kinase_ATP_BS"/>
</dbReference>
<feature type="compositionally biased region" description="Low complexity" evidence="8">
    <location>
        <begin position="156"/>
        <end position="169"/>
    </location>
</feature>
<dbReference type="InterPro" id="IPR008271">
    <property type="entry name" value="Ser/Thr_kinase_AS"/>
</dbReference>
<gene>
    <name evidence="10" type="ORF">CC85DRAFT_285037</name>
</gene>
<evidence type="ECO:0000256" key="8">
    <source>
        <dbReference type="SAM" id="MobiDB-lite"/>
    </source>
</evidence>
<evidence type="ECO:0000259" key="9">
    <source>
        <dbReference type="PROSITE" id="PS50011"/>
    </source>
</evidence>
<keyword evidence="2" id="KW-0808">Transferase</keyword>
<feature type="compositionally biased region" description="Pro residues" evidence="8">
    <location>
        <begin position="19"/>
        <end position="30"/>
    </location>
</feature>
<dbReference type="EMBL" id="KQ087200">
    <property type="protein sequence ID" value="KLT42884.1"/>
    <property type="molecule type" value="Genomic_DNA"/>
</dbReference>
<feature type="compositionally biased region" description="Basic and acidic residues" evidence="8">
    <location>
        <begin position="177"/>
        <end position="192"/>
    </location>
</feature>
<evidence type="ECO:0000256" key="4">
    <source>
        <dbReference type="ARBA" id="ARBA00022777"/>
    </source>
</evidence>
<proteinExistence type="inferred from homology"/>
<dbReference type="STRING" id="879819.A0A0J1B5A7"/>
<dbReference type="Proteomes" id="UP000053611">
    <property type="component" value="Unassembled WGS sequence"/>
</dbReference>
<organism evidence="10 11">
    <name type="scientific">Cutaneotrichosporon oleaginosum</name>
    <dbReference type="NCBI Taxonomy" id="879819"/>
    <lineage>
        <taxon>Eukaryota</taxon>
        <taxon>Fungi</taxon>
        <taxon>Dikarya</taxon>
        <taxon>Basidiomycota</taxon>
        <taxon>Agaricomycotina</taxon>
        <taxon>Tremellomycetes</taxon>
        <taxon>Trichosporonales</taxon>
        <taxon>Trichosporonaceae</taxon>
        <taxon>Cutaneotrichosporon</taxon>
    </lineage>
</organism>
<feature type="binding site" evidence="7">
    <location>
        <position position="228"/>
    </location>
    <ligand>
        <name>ATP</name>
        <dbReference type="ChEBI" id="CHEBI:30616"/>
    </ligand>
</feature>
<dbReference type="PANTHER" id="PTHR47448">
    <property type="entry name" value="DUAL SPECIFICITY MITOGEN-ACTIVATED PROTEIN KINASE KINASE DSOR1-LIKE PROTEIN"/>
    <property type="match status" value="1"/>
</dbReference>
<keyword evidence="1" id="KW-0723">Serine/threonine-protein kinase</keyword>